<dbReference type="Proteomes" id="UP001367508">
    <property type="component" value="Unassembled WGS sequence"/>
</dbReference>
<reference evidence="2 3" key="1">
    <citation type="submission" date="2024-01" db="EMBL/GenBank/DDBJ databases">
        <title>The genomes of 5 underutilized Papilionoideae crops provide insights into root nodulation and disease resistanc.</title>
        <authorList>
            <person name="Jiang F."/>
        </authorList>
    </citation>
    <scope>NUCLEOTIDE SEQUENCE [LARGE SCALE GENOMIC DNA]</scope>
    <source>
        <strain evidence="2">LVBAO_FW01</strain>
        <tissue evidence="2">Leaves</tissue>
    </source>
</reference>
<organism evidence="2 3">
    <name type="scientific">Canavalia gladiata</name>
    <name type="common">Sword bean</name>
    <name type="synonym">Dolichos gladiatus</name>
    <dbReference type="NCBI Taxonomy" id="3824"/>
    <lineage>
        <taxon>Eukaryota</taxon>
        <taxon>Viridiplantae</taxon>
        <taxon>Streptophyta</taxon>
        <taxon>Embryophyta</taxon>
        <taxon>Tracheophyta</taxon>
        <taxon>Spermatophyta</taxon>
        <taxon>Magnoliopsida</taxon>
        <taxon>eudicotyledons</taxon>
        <taxon>Gunneridae</taxon>
        <taxon>Pentapetalae</taxon>
        <taxon>rosids</taxon>
        <taxon>fabids</taxon>
        <taxon>Fabales</taxon>
        <taxon>Fabaceae</taxon>
        <taxon>Papilionoideae</taxon>
        <taxon>50 kb inversion clade</taxon>
        <taxon>NPAAA clade</taxon>
        <taxon>indigoferoid/millettioid clade</taxon>
        <taxon>Phaseoleae</taxon>
        <taxon>Canavalia</taxon>
    </lineage>
</organism>
<sequence>MSETPIRHFIYVNNQEKQRKQRNKKKQKTESEKGLFVSLCDGNLSRKGGIQALESRLKLADKASANYEALDTGVQESSTMKLSRETSETEHGDKLDRIVEIVSLHHTDPPRPSKAEPTRLGEGVQRSSGHGELGTRS</sequence>
<comment type="caution">
    <text evidence="2">The sequence shown here is derived from an EMBL/GenBank/DDBJ whole genome shotgun (WGS) entry which is preliminary data.</text>
</comment>
<dbReference type="AlphaFoldDB" id="A0AAN9R0X9"/>
<feature type="compositionally biased region" description="Basic and acidic residues" evidence="1">
    <location>
        <begin position="82"/>
        <end position="119"/>
    </location>
</feature>
<name>A0AAN9R0X9_CANGL</name>
<evidence type="ECO:0000313" key="2">
    <source>
        <dbReference type="EMBL" id="KAK7350073.1"/>
    </source>
</evidence>
<accession>A0AAN9R0X9</accession>
<feature type="region of interest" description="Disordered" evidence="1">
    <location>
        <begin position="1"/>
        <end position="32"/>
    </location>
</feature>
<evidence type="ECO:0000313" key="3">
    <source>
        <dbReference type="Proteomes" id="UP001367508"/>
    </source>
</evidence>
<proteinExistence type="predicted"/>
<feature type="region of interest" description="Disordered" evidence="1">
    <location>
        <begin position="71"/>
        <end position="137"/>
    </location>
</feature>
<keyword evidence="3" id="KW-1185">Reference proteome</keyword>
<evidence type="ECO:0000256" key="1">
    <source>
        <dbReference type="SAM" id="MobiDB-lite"/>
    </source>
</evidence>
<protein>
    <submittedName>
        <fullName evidence="2">Uncharacterized protein</fullName>
    </submittedName>
</protein>
<dbReference type="EMBL" id="JAYMYQ010000002">
    <property type="protein sequence ID" value="KAK7350073.1"/>
    <property type="molecule type" value="Genomic_DNA"/>
</dbReference>
<gene>
    <name evidence="2" type="ORF">VNO77_08160</name>
</gene>